<dbReference type="Pfam" id="PF12221">
    <property type="entry name" value="HflK_N"/>
    <property type="match status" value="1"/>
</dbReference>
<dbReference type="Gene3D" id="3.30.479.30">
    <property type="entry name" value="Band 7 domain"/>
    <property type="match status" value="1"/>
</dbReference>
<reference evidence="10" key="1">
    <citation type="journal article" date="2019" name="Int. J. Syst. Evol. Microbiol.">
        <title>The Global Catalogue of Microorganisms (GCM) 10K type strain sequencing project: providing services to taxonomists for standard genome sequencing and annotation.</title>
        <authorList>
            <consortium name="The Broad Institute Genomics Platform"/>
            <consortium name="The Broad Institute Genome Sequencing Center for Infectious Disease"/>
            <person name="Wu L."/>
            <person name="Ma J."/>
        </authorList>
    </citation>
    <scope>NUCLEOTIDE SEQUENCE [LARGE SCALE GENOMIC DNA]</scope>
    <source>
        <strain evidence="10">NBRC 105857</strain>
    </source>
</reference>
<comment type="function">
    <text evidence="6">HflC and HflK could encode or regulate a protease.</text>
</comment>
<comment type="subcellular location">
    <subcellularLocation>
        <location evidence="1">Membrane</location>
        <topology evidence="1">Single-pass membrane protein</topology>
    </subcellularLocation>
</comment>
<keyword evidence="5" id="KW-0472">Membrane</keyword>
<dbReference type="InterPro" id="IPR020980">
    <property type="entry name" value="Membrane_HflK_N"/>
</dbReference>
<evidence type="ECO:0000256" key="2">
    <source>
        <dbReference type="ARBA" id="ARBA00006971"/>
    </source>
</evidence>
<sequence>MSMNDPGWGRNSSEDKDAKNPRAQDDQNRRPGGNQDGPPDLDELWRDFNNRLNRLFGGKRNGGNGPRPPSGGPSGPGLDGLGRGVGIAAVLGFFLWLASGFFIVQEGNEAVVLQFGKYHHTASPGFQWRLPYPIQQSINVNSSTVRTVEIGYRNDVKNKIPRESLMLTDDENIIDIQFAVQYRIKDAAEYLFNNVDADQAVKEAAETGIREVVGQNKMDYVLYEGREQVALKAAKVIQGILDKYKAGISVSNVTVQNVQPPEQVQAAFDDAVKAGQDRERLKSEGQAYANDVIPRAKGAASRLMEEAEGYKARVVAQAQGDAARFNSILAEYQQAPKVMRERMYLETMQQIFSNVSKVLVDSKNKSQLLYLPLDKLMQQVSGENASGKGSTGKADKPAEGAASSADSGAKAGNTDSEAAYRNSLLNRDRGGR</sequence>
<feature type="region of interest" description="Disordered" evidence="7">
    <location>
        <begin position="382"/>
        <end position="432"/>
    </location>
</feature>
<dbReference type="InterPro" id="IPR036013">
    <property type="entry name" value="Band_7/SPFH_dom_sf"/>
</dbReference>
<dbReference type="PANTHER" id="PTHR43327:SF2">
    <property type="entry name" value="MODULATOR OF FTSH PROTEASE HFLK"/>
    <property type="match status" value="1"/>
</dbReference>
<evidence type="ECO:0000256" key="7">
    <source>
        <dbReference type="SAM" id="MobiDB-lite"/>
    </source>
</evidence>
<name>A0ABQ5YSW7_9BURK</name>
<evidence type="ECO:0000256" key="4">
    <source>
        <dbReference type="ARBA" id="ARBA00022989"/>
    </source>
</evidence>
<evidence type="ECO:0000256" key="6">
    <source>
        <dbReference type="RuleBase" id="RU364113"/>
    </source>
</evidence>
<keyword evidence="3" id="KW-0812">Transmembrane</keyword>
<proteinExistence type="inferred from homology"/>
<organism evidence="9 10">
    <name type="scientific">Limnobacter litoralis</name>
    <dbReference type="NCBI Taxonomy" id="481366"/>
    <lineage>
        <taxon>Bacteria</taxon>
        <taxon>Pseudomonadati</taxon>
        <taxon>Pseudomonadota</taxon>
        <taxon>Betaproteobacteria</taxon>
        <taxon>Burkholderiales</taxon>
        <taxon>Burkholderiaceae</taxon>
        <taxon>Limnobacter</taxon>
    </lineage>
</organism>
<keyword evidence="4" id="KW-1133">Transmembrane helix</keyword>
<dbReference type="SUPFAM" id="SSF117892">
    <property type="entry name" value="Band 7/SPFH domain"/>
    <property type="match status" value="1"/>
</dbReference>
<accession>A0ABQ5YSW7</accession>
<feature type="domain" description="Band 7" evidence="8">
    <location>
        <begin position="99"/>
        <end position="272"/>
    </location>
</feature>
<dbReference type="EMBL" id="BSOJ01000038">
    <property type="protein sequence ID" value="GLR27738.1"/>
    <property type="molecule type" value="Genomic_DNA"/>
</dbReference>
<dbReference type="SMART" id="SM00244">
    <property type="entry name" value="PHB"/>
    <property type="match status" value="1"/>
</dbReference>
<evidence type="ECO:0000313" key="9">
    <source>
        <dbReference type="EMBL" id="GLR27738.1"/>
    </source>
</evidence>
<dbReference type="Pfam" id="PF01145">
    <property type="entry name" value="Band_7"/>
    <property type="match status" value="1"/>
</dbReference>
<comment type="caution">
    <text evidence="9">The sequence shown here is derived from an EMBL/GenBank/DDBJ whole genome shotgun (WGS) entry which is preliminary data.</text>
</comment>
<protein>
    <recommendedName>
        <fullName evidence="6">Protein HflK</fullName>
    </recommendedName>
</protein>
<feature type="compositionally biased region" description="Basic and acidic residues" evidence="7">
    <location>
        <begin position="12"/>
        <end position="29"/>
    </location>
</feature>
<feature type="compositionally biased region" description="Low complexity" evidence="7">
    <location>
        <begin position="399"/>
        <end position="412"/>
    </location>
</feature>
<feature type="region of interest" description="Disordered" evidence="7">
    <location>
        <begin position="1"/>
        <end position="78"/>
    </location>
</feature>
<dbReference type="CDD" id="cd03404">
    <property type="entry name" value="SPFH_HflK"/>
    <property type="match status" value="1"/>
</dbReference>
<evidence type="ECO:0000259" key="8">
    <source>
        <dbReference type="SMART" id="SM00244"/>
    </source>
</evidence>
<dbReference type="Proteomes" id="UP001156664">
    <property type="component" value="Unassembled WGS sequence"/>
</dbReference>
<comment type="subunit">
    <text evidence="6">HflC and HflK may interact to form a multimeric complex.</text>
</comment>
<keyword evidence="10" id="KW-1185">Reference proteome</keyword>
<dbReference type="NCBIfam" id="TIGR01933">
    <property type="entry name" value="hflK"/>
    <property type="match status" value="1"/>
</dbReference>
<dbReference type="InterPro" id="IPR001107">
    <property type="entry name" value="Band_7"/>
</dbReference>
<evidence type="ECO:0000313" key="10">
    <source>
        <dbReference type="Proteomes" id="UP001156664"/>
    </source>
</evidence>
<evidence type="ECO:0000256" key="1">
    <source>
        <dbReference type="ARBA" id="ARBA00004167"/>
    </source>
</evidence>
<dbReference type="RefSeq" id="WP_431310110.1">
    <property type="nucleotide sequence ID" value="NZ_BSOJ01000038.1"/>
</dbReference>
<dbReference type="PANTHER" id="PTHR43327">
    <property type="entry name" value="STOMATIN-LIKE PROTEIN 2, MITOCHONDRIAL"/>
    <property type="match status" value="1"/>
</dbReference>
<dbReference type="InterPro" id="IPR010201">
    <property type="entry name" value="HflK"/>
</dbReference>
<gene>
    <name evidence="9" type="primary">hflK</name>
    <name evidence="9" type="ORF">GCM10007875_28300</name>
</gene>
<dbReference type="InterPro" id="IPR050710">
    <property type="entry name" value="Band7/mec-2_domain"/>
</dbReference>
<comment type="similarity">
    <text evidence="2 6">Belongs to the band 7/mec-2 family. HflK subfamily.</text>
</comment>
<evidence type="ECO:0000256" key="5">
    <source>
        <dbReference type="ARBA" id="ARBA00023136"/>
    </source>
</evidence>
<evidence type="ECO:0000256" key="3">
    <source>
        <dbReference type="ARBA" id="ARBA00022692"/>
    </source>
</evidence>